<reference evidence="3 4" key="2">
    <citation type="journal article" date="2010" name="Nature">
        <title>Comparative genomics reveals mobile pathogenicity chromosomes in Fusarium.</title>
        <authorList>
            <person name="Ma L.J."/>
            <person name="van der Does H.C."/>
            <person name="Borkovich K.A."/>
            <person name="Coleman J.J."/>
            <person name="Daboussi M.J."/>
            <person name="Di Pietro A."/>
            <person name="Dufresne M."/>
            <person name="Freitag M."/>
            <person name="Grabherr M."/>
            <person name="Henrissat B."/>
            <person name="Houterman P.M."/>
            <person name="Kang S."/>
            <person name="Shim W.B."/>
            <person name="Woloshuk C."/>
            <person name="Xie X."/>
            <person name="Xu J.R."/>
            <person name="Antoniw J."/>
            <person name="Baker S.E."/>
            <person name="Bluhm B.H."/>
            <person name="Breakspear A."/>
            <person name="Brown D.W."/>
            <person name="Butchko R.A."/>
            <person name="Chapman S."/>
            <person name="Coulson R."/>
            <person name="Coutinho P.M."/>
            <person name="Danchin E.G."/>
            <person name="Diener A."/>
            <person name="Gale L.R."/>
            <person name="Gardiner D.M."/>
            <person name="Goff S."/>
            <person name="Hammond-Kosack K.E."/>
            <person name="Hilburn K."/>
            <person name="Hua-Van A."/>
            <person name="Jonkers W."/>
            <person name="Kazan K."/>
            <person name="Kodira C.D."/>
            <person name="Koehrsen M."/>
            <person name="Kumar L."/>
            <person name="Lee Y.H."/>
            <person name="Li L."/>
            <person name="Manners J.M."/>
            <person name="Miranda-Saavedra D."/>
            <person name="Mukherjee M."/>
            <person name="Park G."/>
            <person name="Park J."/>
            <person name="Park S.Y."/>
            <person name="Proctor R.H."/>
            <person name="Regev A."/>
            <person name="Ruiz-Roldan M.C."/>
            <person name="Sain D."/>
            <person name="Sakthikumar S."/>
            <person name="Sykes S."/>
            <person name="Schwartz D.C."/>
            <person name="Turgeon B.G."/>
            <person name="Wapinski I."/>
            <person name="Yoder O."/>
            <person name="Young S."/>
            <person name="Zeng Q."/>
            <person name="Zhou S."/>
            <person name="Galagan J."/>
            <person name="Cuomo C.A."/>
            <person name="Kistler H.C."/>
            <person name="Rep M."/>
        </authorList>
    </citation>
    <scope>GENOME REANNOTATION</scope>
    <source>
        <strain evidence="4">ATCC MYA-4620 / CBS 123657 / FGSC 9075 / NRRL 31084 / PH-1</strain>
        <strain evidence="3">PH-1 / ATCC MYA-4620 / FGSC 9075 / NRRL 31084</strain>
    </source>
</reference>
<reference evidence="2 4" key="3">
    <citation type="journal article" date="2015" name="BMC Genomics">
        <title>The completed genome sequence of the pathogenic ascomycete fungus Fusarium graminearum.</title>
        <authorList>
            <person name="King R."/>
            <person name="Urban M."/>
            <person name="Hammond-Kosack M.C."/>
            <person name="Hassani-Pak K."/>
            <person name="Hammond-Kosack K.E."/>
        </authorList>
    </citation>
    <scope>NUCLEOTIDE SEQUENCE [LARGE SCALE GENOMIC DNA]</scope>
    <source>
        <strain evidence="4">ATCC MYA-4620 / CBS 123657 / FGSC 9075 / NRRL 31084 / PH-1</strain>
        <strain evidence="2">PH-1</strain>
    </source>
</reference>
<evidence type="ECO:0000313" key="2">
    <source>
        <dbReference type="EMBL" id="CEF88599.1"/>
    </source>
</evidence>
<dbReference type="InParanoid" id="I1S2M0"/>
<evidence type="ECO:0000313" key="4">
    <source>
        <dbReference type="Proteomes" id="UP000070720"/>
    </source>
</evidence>
<dbReference type="NCBIfam" id="TIGR01549">
    <property type="entry name" value="HAD-SF-IA-v1"/>
    <property type="match status" value="1"/>
</dbReference>
<gene>
    <name evidence="3" type="primary">FG11018.1</name>
    <name evidence="2" type="ORF">FGRAMPH1_01T21027</name>
</gene>
<name>I1S2M0_GIBZE</name>
<feature type="compositionally biased region" description="Acidic residues" evidence="1">
    <location>
        <begin position="258"/>
        <end position="273"/>
    </location>
</feature>
<dbReference type="EnsemblFungi" id="CEF88599">
    <property type="protein sequence ID" value="CEF88599"/>
    <property type="gene ID" value="FGRRES_11018"/>
</dbReference>
<dbReference type="PANTHER" id="PTHR47478:SF1">
    <property type="entry name" value="PYRIMIDINE 5'-NUCLEOTIDASE YJJG"/>
    <property type="match status" value="1"/>
</dbReference>
<dbReference type="EMBL" id="HG970334">
    <property type="protein sequence ID" value="CEF88599.1"/>
    <property type="molecule type" value="Genomic_DNA"/>
</dbReference>
<dbReference type="OrthoDB" id="444127at2759"/>
<protein>
    <submittedName>
        <fullName evidence="2">Chromosome 3, complete genome</fullName>
    </submittedName>
</protein>
<accession>A0A098E4M5</accession>
<dbReference type="KEGG" id="fgr:FGSG_11018"/>
<dbReference type="Gene3D" id="1.10.150.520">
    <property type="match status" value="1"/>
</dbReference>
<dbReference type="eggNOG" id="KOG3085">
    <property type="taxonomic scope" value="Eukaryota"/>
</dbReference>
<dbReference type="GO" id="GO:0016791">
    <property type="term" value="F:phosphatase activity"/>
    <property type="evidence" value="ECO:0007669"/>
    <property type="project" value="UniProtKB-ARBA"/>
</dbReference>
<dbReference type="HOGENOM" id="CLU_045011_8_1_1"/>
<dbReference type="Gene3D" id="3.40.50.1000">
    <property type="entry name" value="HAD superfamily/HAD-like"/>
    <property type="match status" value="1"/>
</dbReference>
<dbReference type="AlphaFoldDB" id="I1S2M0"/>
<evidence type="ECO:0000313" key="3">
    <source>
        <dbReference type="EnsemblFungi" id="CEF88599"/>
    </source>
</evidence>
<reference evidence="3" key="4">
    <citation type="submission" date="2017-01" db="UniProtKB">
        <authorList>
            <consortium name="EnsemblFungi"/>
        </authorList>
    </citation>
    <scope>IDENTIFICATION</scope>
    <source>
        <strain evidence="3">PH-1 / ATCC MYA-4620 / FGSC 9075 / NRRL 31084</strain>
    </source>
</reference>
<feature type="region of interest" description="Disordered" evidence="1">
    <location>
        <begin position="253"/>
        <end position="277"/>
    </location>
</feature>
<keyword evidence="4" id="KW-1185">Reference proteome</keyword>
<dbReference type="Pfam" id="PF00702">
    <property type="entry name" value="Hydrolase"/>
    <property type="match status" value="1"/>
</dbReference>
<dbReference type="InterPro" id="IPR052550">
    <property type="entry name" value="Pyrimidine_5'-ntase_YjjG"/>
</dbReference>
<dbReference type="SFLD" id="SFLDG01129">
    <property type="entry name" value="C1.5:_HAD__Beta-PGM__Phosphata"/>
    <property type="match status" value="1"/>
</dbReference>
<sequence>MSQTTRPKVIFFDRDGTLFDDYHSLQCAIAQARHTVRIPDKMSNEELAATYLKARDTTYSVLRNAKLREEELGLNRIYKFFSLIGLEDYTDDELQAFDATYKEAYRSSNRATTGTIETLTKLKEMGYKIGIITNASAVSQHDKIDRIGIAHLIDGLFASHELGWAKSDPQIYRYALYEFNITPEMLEGEGKTYMVGDDFRCDVRGAWDAGLDPIVYASSCAEPVPGPPWTSLPVIFEDMTQLLGIIADEEALERARDGDEDEDEDEDKNEDEGWGWGFRCSIL</sequence>
<dbReference type="SUPFAM" id="SSF56784">
    <property type="entry name" value="HAD-like"/>
    <property type="match status" value="1"/>
</dbReference>
<evidence type="ECO:0000256" key="1">
    <source>
        <dbReference type="SAM" id="MobiDB-lite"/>
    </source>
</evidence>
<accession>I1S2M0</accession>
<dbReference type="InterPro" id="IPR023214">
    <property type="entry name" value="HAD_sf"/>
</dbReference>
<organism evidence="2 4">
    <name type="scientific">Gibberella zeae (strain ATCC MYA-4620 / CBS 123657 / FGSC 9075 / NRRL 31084 / PH-1)</name>
    <name type="common">Wheat head blight fungus</name>
    <name type="synonym">Fusarium graminearum</name>
    <dbReference type="NCBI Taxonomy" id="229533"/>
    <lineage>
        <taxon>Eukaryota</taxon>
        <taxon>Fungi</taxon>
        <taxon>Dikarya</taxon>
        <taxon>Ascomycota</taxon>
        <taxon>Pezizomycotina</taxon>
        <taxon>Sordariomycetes</taxon>
        <taxon>Hypocreomycetidae</taxon>
        <taxon>Hypocreales</taxon>
        <taxon>Nectriaceae</taxon>
        <taxon>Fusarium</taxon>
    </lineage>
</organism>
<reference evidence="3 4" key="1">
    <citation type="journal article" date="2007" name="Science">
        <title>The Fusarium graminearum genome reveals a link between localized polymorphism and pathogen specialization.</title>
        <authorList>
            <person name="Cuomo C.A."/>
            <person name="Gueldener U."/>
            <person name="Xu J.-R."/>
            <person name="Trail F."/>
            <person name="Turgeon B.G."/>
            <person name="Di Pietro A."/>
            <person name="Walton J.D."/>
            <person name="Ma L.-J."/>
            <person name="Baker S.E."/>
            <person name="Rep M."/>
            <person name="Adam G."/>
            <person name="Antoniw J."/>
            <person name="Baldwin T."/>
            <person name="Calvo S.E."/>
            <person name="Chang Y.-L."/>
            <person name="DeCaprio D."/>
            <person name="Gale L.R."/>
            <person name="Gnerre S."/>
            <person name="Goswami R.S."/>
            <person name="Hammond-Kosack K."/>
            <person name="Harris L.J."/>
            <person name="Hilburn K."/>
            <person name="Kennell J.C."/>
            <person name="Kroken S."/>
            <person name="Magnuson J.K."/>
            <person name="Mannhaupt G."/>
            <person name="Mauceli E.W."/>
            <person name="Mewes H.-W."/>
            <person name="Mitterbauer R."/>
            <person name="Muehlbauer G."/>
            <person name="Muensterkoetter M."/>
            <person name="Nelson D."/>
            <person name="O'Donnell K."/>
            <person name="Ouellet T."/>
            <person name="Qi W."/>
            <person name="Quesneville H."/>
            <person name="Roncero M.I.G."/>
            <person name="Seong K.-Y."/>
            <person name="Tetko I.V."/>
            <person name="Urban M."/>
            <person name="Waalwijk C."/>
            <person name="Ward T.J."/>
            <person name="Yao J."/>
            <person name="Birren B.W."/>
            <person name="Kistler H.C."/>
        </authorList>
    </citation>
    <scope>NUCLEOTIDE SEQUENCE [LARGE SCALE GENOMIC DNA]</scope>
    <source>
        <strain evidence="4">ATCC MYA-4620 / CBS 123657 / FGSC 9075 / NRRL 31084 / PH-1</strain>
        <strain evidence="3">PH-1 / ATCC MYA-4620 / FGSC 9075 / NRRL 31084</strain>
    </source>
</reference>
<dbReference type="STRING" id="229533.I1S2M0"/>
<dbReference type="PANTHER" id="PTHR47478">
    <property type="match status" value="1"/>
</dbReference>
<dbReference type="InterPro" id="IPR036412">
    <property type="entry name" value="HAD-like_sf"/>
</dbReference>
<dbReference type="InterPro" id="IPR006439">
    <property type="entry name" value="HAD-SF_hydro_IA"/>
</dbReference>
<dbReference type="VEuPathDB" id="FungiDB:FGRAMPH1_01G21027"/>
<dbReference type="Proteomes" id="UP000070720">
    <property type="component" value="Chromosome 3"/>
</dbReference>
<proteinExistence type="predicted"/>
<dbReference type="SFLD" id="SFLDS00003">
    <property type="entry name" value="Haloacid_Dehalogenase"/>
    <property type="match status" value="1"/>
</dbReference>
<dbReference type="RefSeq" id="XP_011325350.1">
    <property type="nucleotide sequence ID" value="XM_011327048.1"/>
</dbReference>